<dbReference type="Pfam" id="PF00126">
    <property type="entry name" value="HTH_1"/>
    <property type="match status" value="1"/>
</dbReference>
<dbReference type="GO" id="GO:0005829">
    <property type="term" value="C:cytosol"/>
    <property type="evidence" value="ECO:0007669"/>
    <property type="project" value="TreeGrafter"/>
</dbReference>
<sequence length="305" mass="32897">MDISRRIKIRHLEAFVEVARQKSVGRAAITLSLTQPAVTRTIRELEEIVGAALIEREGRGIRLSHQGEVFLSHAGSGLAAVRGGIAALANVATVAGPPVRVGALPTVSATIMPGAVAEFLDSGFKSPLRVITGENRVLLDQLRKGDLDLVMGRMPAPENMVSLRFEPLYRDRVIFVVSRTHPLAGQRQVTADILARHPVLVPPEGSIIHPFVERLMLEQGMARPGRAIETVSDSFGRAYLRASDAIWIISRGVVAAEIASGEFVELPIDTGSTMGAVGLITRETETPHDAAVFFADLLRRRTAGN</sequence>
<dbReference type="InterPro" id="IPR036390">
    <property type="entry name" value="WH_DNA-bd_sf"/>
</dbReference>
<dbReference type="PRINTS" id="PR00039">
    <property type="entry name" value="HTHLYSR"/>
</dbReference>
<dbReference type="Proteomes" id="UP000094795">
    <property type="component" value="Unassembled WGS sequence"/>
</dbReference>
<dbReference type="PROSITE" id="PS50931">
    <property type="entry name" value="HTH_LYSR"/>
    <property type="match status" value="1"/>
</dbReference>
<evidence type="ECO:0000313" key="7">
    <source>
        <dbReference type="Proteomes" id="UP000094795"/>
    </source>
</evidence>
<keyword evidence="3" id="KW-0238">DNA-binding</keyword>
<dbReference type="AlphaFoldDB" id="A0A1C1YW94"/>
<evidence type="ECO:0000256" key="1">
    <source>
        <dbReference type="ARBA" id="ARBA00009437"/>
    </source>
</evidence>
<dbReference type="EMBL" id="LQZT01000012">
    <property type="protein sequence ID" value="OCW57656.1"/>
    <property type="molecule type" value="Genomic_DNA"/>
</dbReference>
<dbReference type="RefSeq" id="WP_066177778.1">
    <property type="nucleotide sequence ID" value="NZ_LQZT01000012.1"/>
</dbReference>
<dbReference type="GO" id="GO:0003677">
    <property type="term" value="F:DNA binding"/>
    <property type="evidence" value="ECO:0007669"/>
    <property type="project" value="UniProtKB-KW"/>
</dbReference>
<dbReference type="Gene3D" id="1.10.10.10">
    <property type="entry name" value="Winged helix-like DNA-binding domain superfamily/Winged helix DNA-binding domain"/>
    <property type="match status" value="1"/>
</dbReference>
<evidence type="ECO:0000256" key="3">
    <source>
        <dbReference type="ARBA" id="ARBA00023125"/>
    </source>
</evidence>
<dbReference type="OrthoDB" id="9814165at2"/>
<evidence type="ECO:0000259" key="5">
    <source>
        <dbReference type="PROSITE" id="PS50931"/>
    </source>
</evidence>
<gene>
    <name evidence="6" type="ORF">AWJ14_02235</name>
</gene>
<dbReference type="GO" id="GO:0019619">
    <property type="term" value="P:3,4-dihydroxybenzoate catabolic process"/>
    <property type="evidence" value="ECO:0007669"/>
    <property type="project" value="InterPro"/>
</dbReference>
<comment type="similarity">
    <text evidence="1">Belongs to the LysR transcriptional regulatory family.</text>
</comment>
<keyword evidence="7" id="KW-1185">Reference proteome</keyword>
<dbReference type="Pfam" id="PF03466">
    <property type="entry name" value="LysR_substrate"/>
    <property type="match status" value="1"/>
</dbReference>
<evidence type="ECO:0000256" key="2">
    <source>
        <dbReference type="ARBA" id="ARBA00023015"/>
    </source>
</evidence>
<dbReference type="PANTHER" id="PTHR30419:SF8">
    <property type="entry name" value="NITROGEN ASSIMILATION TRANSCRIPTIONAL ACTIVATOR-RELATED"/>
    <property type="match status" value="1"/>
</dbReference>
<organism evidence="6 7">
    <name type="scientific">Hoeflea olei</name>
    <dbReference type="NCBI Taxonomy" id="1480615"/>
    <lineage>
        <taxon>Bacteria</taxon>
        <taxon>Pseudomonadati</taxon>
        <taxon>Pseudomonadota</taxon>
        <taxon>Alphaproteobacteria</taxon>
        <taxon>Hyphomicrobiales</taxon>
        <taxon>Rhizobiaceae</taxon>
        <taxon>Hoeflea</taxon>
    </lineage>
</organism>
<proteinExistence type="inferred from homology"/>
<name>A0A1C1YW94_9HYPH</name>
<dbReference type="Gene3D" id="3.40.190.10">
    <property type="entry name" value="Periplasmic binding protein-like II"/>
    <property type="match status" value="2"/>
</dbReference>
<reference evidence="6 7" key="1">
    <citation type="submission" date="2015-12" db="EMBL/GenBank/DDBJ databases">
        <authorList>
            <person name="Shamseldin A."/>
            <person name="Moawad H."/>
            <person name="Abd El-Rahim W.M."/>
            <person name="Sadowsky M.J."/>
        </authorList>
    </citation>
    <scope>NUCLEOTIDE SEQUENCE [LARGE SCALE GENOMIC DNA]</scope>
    <source>
        <strain evidence="6 7">JC234</strain>
    </source>
</reference>
<dbReference type="InterPro" id="IPR000847">
    <property type="entry name" value="LysR_HTH_N"/>
</dbReference>
<comment type="caution">
    <text evidence="6">The sequence shown here is derived from an EMBL/GenBank/DDBJ whole genome shotgun (WGS) entry which is preliminary data.</text>
</comment>
<accession>A0A1C1YW94</accession>
<feature type="domain" description="HTH lysR-type" evidence="5">
    <location>
        <begin position="7"/>
        <end position="64"/>
    </location>
</feature>
<dbReference type="InterPro" id="IPR050950">
    <property type="entry name" value="HTH-type_LysR_regulators"/>
</dbReference>
<dbReference type="GO" id="GO:0045893">
    <property type="term" value="P:positive regulation of DNA-templated transcription"/>
    <property type="evidence" value="ECO:0007669"/>
    <property type="project" value="InterPro"/>
</dbReference>
<dbReference type="InterPro" id="IPR036388">
    <property type="entry name" value="WH-like_DNA-bd_sf"/>
</dbReference>
<dbReference type="InterPro" id="IPR005119">
    <property type="entry name" value="LysR_subst-bd"/>
</dbReference>
<dbReference type="GO" id="GO:0003700">
    <property type="term" value="F:DNA-binding transcription factor activity"/>
    <property type="evidence" value="ECO:0007669"/>
    <property type="project" value="InterPro"/>
</dbReference>
<dbReference type="NCBIfam" id="TIGR02424">
    <property type="entry name" value="TF_pcaQ"/>
    <property type="match status" value="1"/>
</dbReference>
<evidence type="ECO:0000256" key="4">
    <source>
        <dbReference type="ARBA" id="ARBA00023163"/>
    </source>
</evidence>
<keyword evidence="2" id="KW-0805">Transcription regulation</keyword>
<evidence type="ECO:0000313" key="6">
    <source>
        <dbReference type="EMBL" id="OCW57656.1"/>
    </source>
</evidence>
<dbReference type="STRING" id="1480615.AWJ14_02235"/>
<keyword evidence="4" id="KW-0804">Transcription</keyword>
<protein>
    <submittedName>
        <fullName evidence="6">LysR family transcriptional regulator</fullName>
    </submittedName>
</protein>
<dbReference type="SUPFAM" id="SSF46785">
    <property type="entry name" value="Winged helix' DNA-binding domain"/>
    <property type="match status" value="1"/>
</dbReference>
<dbReference type="SUPFAM" id="SSF53850">
    <property type="entry name" value="Periplasmic binding protein-like II"/>
    <property type="match status" value="1"/>
</dbReference>
<dbReference type="InterPro" id="IPR012787">
    <property type="entry name" value="TF_PcaQ"/>
</dbReference>
<dbReference type="FunFam" id="1.10.10.10:FF:000001">
    <property type="entry name" value="LysR family transcriptional regulator"/>
    <property type="match status" value="1"/>
</dbReference>
<dbReference type="PANTHER" id="PTHR30419">
    <property type="entry name" value="HTH-TYPE TRANSCRIPTIONAL REGULATOR YBHD"/>
    <property type="match status" value="1"/>
</dbReference>